<keyword evidence="2" id="KW-1185">Reference proteome</keyword>
<organism evidence="1 2">
    <name type="scientific">Ambispora leptoticha</name>
    <dbReference type="NCBI Taxonomy" id="144679"/>
    <lineage>
        <taxon>Eukaryota</taxon>
        <taxon>Fungi</taxon>
        <taxon>Fungi incertae sedis</taxon>
        <taxon>Mucoromycota</taxon>
        <taxon>Glomeromycotina</taxon>
        <taxon>Glomeromycetes</taxon>
        <taxon>Archaeosporales</taxon>
        <taxon>Ambisporaceae</taxon>
        <taxon>Ambispora</taxon>
    </lineage>
</organism>
<dbReference type="EMBL" id="CAJVPS010000939">
    <property type="protein sequence ID" value="CAG8516203.1"/>
    <property type="molecule type" value="Genomic_DNA"/>
</dbReference>
<gene>
    <name evidence="1" type="ORF">ALEPTO_LOCUS4231</name>
</gene>
<dbReference type="Proteomes" id="UP000789508">
    <property type="component" value="Unassembled WGS sequence"/>
</dbReference>
<reference evidence="1" key="1">
    <citation type="submission" date="2021-06" db="EMBL/GenBank/DDBJ databases">
        <authorList>
            <person name="Kallberg Y."/>
            <person name="Tangrot J."/>
            <person name="Rosling A."/>
        </authorList>
    </citation>
    <scope>NUCLEOTIDE SEQUENCE</scope>
    <source>
        <strain evidence="1">FL130A</strain>
    </source>
</reference>
<proteinExistence type="predicted"/>
<evidence type="ECO:0000313" key="1">
    <source>
        <dbReference type="EMBL" id="CAG8516203.1"/>
    </source>
</evidence>
<dbReference type="OrthoDB" id="2432464at2759"/>
<accession>A0A9N9F872</accession>
<dbReference type="AlphaFoldDB" id="A0A9N9F872"/>
<comment type="caution">
    <text evidence="1">The sequence shown here is derived from an EMBL/GenBank/DDBJ whole genome shotgun (WGS) entry which is preliminary data.</text>
</comment>
<name>A0A9N9F872_9GLOM</name>
<evidence type="ECO:0000313" key="2">
    <source>
        <dbReference type="Proteomes" id="UP000789508"/>
    </source>
</evidence>
<protein>
    <submittedName>
        <fullName evidence="1">9455_t:CDS:1</fullName>
    </submittedName>
</protein>
<sequence length="200" mass="23345">MRAFKRAGEVYKSKHNKPPVIIYNNISQLVHKNLEILDILQDDAKDNADDRKYITVFVSSEGSVPRRMESCSAWSRAKQPVMEIGDLSKEESIEYLTKKRKINEVEAKNLYELVVEKKFQSAQLLKKQSHHEVGKEIIRALLESKELSFVTFMKFFNNYKEASKVLETNVFAYHPEKNTVTFLSQSVKYYIQKNTNVFIK</sequence>